<proteinExistence type="predicted"/>
<evidence type="ECO:0008006" key="4">
    <source>
        <dbReference type="Google" id="ProtNLM"/>
    </source>
</evidence>
<comment type="caution">
    <text evidence="2">The sequence shown here is derived from an EMBL/GenBank/DDBJ whole genome shotgun (WGS) entry which is preliminary data.</text>
</comment>
<dbReference type="Proteomes" id="UP001345963">
    <property type="component" value="Unassembled WGS sequence"/>
</dbReference>
<reference evidence="2 3" key="1">
    <citation type="submission" date="2021-07" db="EMBL/GenBank/DDBJ databases">
        <authorList>
            <person name="Palmer J.M."/>
        </authorList>
    </citation>
    <scope>NUCLEOTIDE SEQUENCE [LARGE SCALE GENOMIC DNA]</scope>
    <source>
        <strain evidence="2 3">AT_MEX2019</strain>
        <tissue evidence="2">Muscle</tissue>
    </source>
</reference>
<protein>
    <recommendedName>
        <fullName evidence="4">Secreted protein</fullName>
    </recommendedName>
</protein>
<name>A0ABU7BJK6_9TELE</name>
<keyword evidence="1" id="KW-1133">Transmembrane helix</keyword>
<sequence length="69" mass="8006">MCTYPVQVIQVAVVLFCFSFGLRLRNQVFSDICLGSSSRKAKWFCGHQWPFFISSWTGNRTEHKGKDMK</sequence>
<keyword evidence="1" id="KW-0472">Membrane</keyword>
<gene>
    <name evidence="2" type="ORF">ATANTOWER_011226</name>
</gene>
<evidence type="ECO:0000256" key="1">
    <source>
        <dbReference type="SAM" id="Phobius"/>
    </source>
</evidence>
<keyword evidence="1" id="KW-0812">Transmembrane</keyword>
<keyword evidence="3" id="KW-1185">Reference proteome</keyword>
<accession>A0ABU7BJK6</accession>
<feature type="transmembrane region" description="Helical" evidence="1">
    <location>
        <begin position="6"/>
        <end position="24"/>
    </location>
</feature>
<evidence type="ECO:0000313" key="3">
    <source>
        <dbReference type="Proteomes" id="UP001345963"/>
    </source>
</evidence>
<organism evidence="2 3">
    <name type="scientific">Ataeniobius toweri</name>
    <dbReference type="NCBI Taxonomy" id="208326"/>
    <lineage>
        <taxon>Eukaryota</taxon>
        <taxon>Metazoa</taxon>
        <taxon>Chordata</taxon>
        <taxon>Craniata</taxon>
        <taxon>Vertebrata</taxon>
        <taxon>Euteleostomi</taxon>
        <taxon>Actinopterygii</taxon>
        <taxon>Neopterygii</taxon>
        <taxon>Teleostei</taxon>
        <taxon>Neoteleostei</taxon>
        <taxon>Acanthomorphata</taxon>
        <taxon>Ovalentaria</taxon>
        <taxon>Atherinomorphae</taxon>
        <taxon>Cyprinodontiformes</taxon>
        <taxon>Goodeidae</taxon>
        <taxon>Ataeniobius</taxon>
    </lineage>
</organism>
<dbReference type="EMBL" id="JAHUTI010059253">
    <property type="protein sequence ID" value="MED6250827.1"/>
    <property type="molecule type" value="Genomic_DNA"/>
</dbReference>
<evidence type="ECO:0000313" key="2">
    <source>
        <dbReference type="EMBL" id="MED6250827.1"/>
    </source>
</evidence>